<evidence type="ECO:0000313" key="3">
    <source>
        <dbReference type="Proteomes" id="UP000612055"/>
    </source>
</evidence>
<feature type="region of interest" description="Disordered" evidence="1">
    <location>
        <begin position="72"/>
        <end position="92"/>
    </location>
</feature>
<dbReference type="EMBL" id="JAEHOE010000017">
    <property type="protein sequence ID" value="KAG2496867.1"/>
    <property type="molecule type" value="Genomic_DNA"/>
</dbReference>
<sequence length="92" mass="9957">MRSALQTGRVRFPAGLPLHTPRAAPSPLFASLQAGGVLAPLLAPGVRPVAGAECGGPEVGMRAITTKTWRKLKLKKHKIRKRRRLNRSSRGK</sequence>
<accession>A0A835Y8C4</accession>
<keyword evidence="3" id="KW-1185">Reference proteome</keyword>
<proteinExistence type="predicted"/>
<evidence type="ECO:0000256" key="1">
    <source>
        <dbReference type="SAM" id="MobiDB-lite"/>
    </source>
</evidence>
<organism evidence="2 3">
    <name type="scientific">Edaphochlamys debaryana</name>
    <dbReference type="NCBI Taxonomy" id="47281"/>
    <lineage>
        <taxon>Eukaryota</taxon>
        <taxon>Viridiplantae</taxon>
        <taxon>Chlorophyta</taxon>
        <taxon>core chlorophytes</taxon>
        <taxon>Chlorophyceae</taxon>
        <taxon>CS clade</taxon>
        <taxon>Chlamydomonadales</taxon>
        <taxon>Chlamydomonadales incertae sedis</taxon>
        <taxon>Edaphochlamys</taxon>
    </lineage>
</organism>
<gene>
    <name evidence="2" type="ORF">HYH03_005268</name>
</gene>
<reference evidence="2" key="1">
    <citation type="journal article" date="2020" name="bioRxiv">
        <title>Comparative genomics of Chlamydomonas.</title>
        <authorList>
            <person name="Craig R.J."/>
            <person name="Hasan A.R."/>
            <person name="Ness R.W."/>
            <person name="Keightley P.D."/>
        </authorList>
    </citation>
    <scope>NUCLEOTIDE SEQUENCE</scope>
    <source>
        <strain evidence="2">CCAP 11/70</strain>
    </source>
</reference>
<evidence type="ECO:0008006" key="4">
    <source>
        <dbReference type="Google" id="ProtNLM"/>
    </source>
</evidence>
<evidence type="ECO:0000313" key="2">
    <source>
        <dbReference type="EMBL" id="KAG2496867.1"/>
    </source>
</evidence>
<comment type="caution">
    <text evidence="2">The sequence shown here is derived from an EMBL/GenBank/DDBJ whole genome shotgun (WGS) entry which is preliminary data.</text>
</comment>
<dbReference type="Proteomes" id="UP000612055">
    <property type="component" value="Unassembled WGS sequence"/>
</dbReference>
<dbReference type="AlphaFoldDB" id="A0A835Y8C4"/>
<protein>
    <recommendedName>
        <fullName evidence="4">Mitochondrial mRNA-processing protein COX24 C-terminal domain-containing protein</fullName>
    </recommendedName>
</protein>
<name>A0A835Y8C4_9CHLO</name>